<protein>
    <submittedName>
        <fullName evidence="3">ParB/RepB/Spo0J family partition protein</fullName>
    </submittedName>
</protein>
<reference evidence="3 4" key="1">
    <citation type="submission" date="2024-07" db="EMBL/GenBank/DDBJ databases">
        <authorList>
            <person name="Kang M."/>
        </authorList>
    </citation>
    <scope>NUCLEOTIDE SEQUENCE [LARGE SCALE GENOMIC DNA]</scope>
    <source>
        <strain evidence="3 4">DFM31</strain>
    </source>
</reference>
<dbReference type="PANTHER" id="PTHR33375:SF1">
    <property type="entry name" value="CHROMOSOME-PARTITIONING PROTEIN PARB-RELATED"/>
    <property type="match status" value="1"/>
</dbReference>
<dbReference type="SMART" id="SM00470">
    <property type="entry name" value="ParB"/>
    <property type="match status" value="1"/>
</dbReference>
<organism evidence="3 4">
    <name type="scientific">Meridianimarinicoccus marinus</name>
    <dbReference type="NCBI Taxonomy" id="3231483"/>
    <lineage>
        <taxon>Bacteria</taxon>
        <taxon>Pseudomonadati</taxon>
        <taxon>Pseudomonadota</taxon>
        <taxon>Alphaproteobacteria</taxon>
        <taxon>Rhodobacterales</taxon>
        <taxon>Paracoccaceae</taxon>
        <taxon>Meridianimarinicoccus</taxon>
    </lineage>
</organism>
<dbReference type="InterPro" id="IPR050336">
    <property type="entry name" value="Chromosome_partition/occlusion"/>
</dbReference>
<dbReference type="InterPro" id="IPR036086">
    <property type="entry name" value="ParB/Sulfiredoxin_sf"/>
</dbReference>
<dbReference type="SUPFAM" id="SSF110849">
    <property type="entry name" value="ParB/Sulfiredoxin"/>
    <property type="match status" value="1"/>
</dbReference>
<keyword evidence="4" id="KW-1185">Reference proteome</keyword>
<gene>
    <name evidence="3" type="ORF">AB0T83_12600</name>
</gene>
<name>A0ABV3L7R4_9RHOB</name>
<feature type="domain" description="ParB-like N-terminal" evidence="2">
    <location>
        <begin position="80"/>
        <end position="179"/>
    </location>
</feature>
<dbReference type="Pfam" id="PF02195">
    <property type="entry name" value="ParB_N"/>
    <property type="match status" value="1"/>
</dbReference>
<evidence type="ECO:0000313" key="3">
    <source>
        <dbReference type="EMBL" id="MEV8467620.1"/>
    </source>
</evidence>
<feature type="compositionally biased region" description="Basic and acidic residues" evidence="1">
    <location>
        <begin position="43"/>
        <end position="53"/>
    </location>
</feature>
<accession>A0ABV3L7R4</accession>
<dbReference type="Proteomes" id="UP001553161">
    <property type="component" value="Unassembled WGS sequence"/>
</dbReference>
<evidence type="ECO:0000256" key="1">
    <source>
        <dbReference type="SAM" id="MobiDB-lite"/>
    </source>
</evidence>
<dbReference type="EMBL" id="JBFBVU010000015">
    <property type="protein sequence ID" value="MEV8467620.1"/>
    <property type="molecule type" value="Genomic_DNA"/>
</dbReference>
<evidence type="ECO:0000313" key="4">
    <source>
        <dbReference type="Proteomes" id="UP001553161"/>
    </source>
</evidence>
<dbReference type="PANTHER" id="PTHR33375">
    <property type="entry name" value="CHROMOSOME-PARTITIONING PROTEIN PARB-RELATED"/>
    <property type="match status" value="1"/>
</dbReference>
<sequence>MSKKRRRVFDIDMPEEQEAPRPGGPRISSLEPRRGPMASAVRENADSLRDRAETEQAIRAENDALAHEYVSLRNQGLVLQRVPLGEIRTTKLVRDRKSVGAEDLEDLKTSIAQIGLSNPIQVEAAGDGYELVQGLRRLSAFRALAAENPDGGYGTIPAVVLGQGESLEGLYRRMVDENLVRTDISFAEMAALARSYAESEATAADTTDEAVDALYGSVGKQKRSYIRAFAKLLTVLERHLQHPQAIPRALGLAVRKRIEAEPETLADLQRALVTGGARDAAGELEILKAYVGQGEAAPDPAQDTFPVGNDAPRAGKSPRKARTTFQVHSPRGAAKCTASMGRLELKLDADFTTMDRRKLEAAVQQLLAMLDD</sequence>
<dbReference type="RefSeq" id="WP_366193492.1">
    <property type="nucleotide sequence ID" value="NZ_JBFBVU010000015.1"/>
</dbReference>
<feature type="region of interest" description="Disordered" evidence="1">
    <location>
        <begin position="297"/>
        <end position="321"/>
    </location>
</feature>
<comment type="caution">
    <text evidence="3">The sequence shown here is derived from an EMBL/GenBank/DDBJ whole genome shotgun (WGS) entry which is preliminary data.</text>
</comment>
<evidence type="ECO:0000259" key="2">
    <source>
        <dbReference type="SMART" id="SM00470"/>
    </source>
</evidence>
<dbReference type="InterPro" id="IPR003115">
    <property type="entry name" value="ParB_N"/>
</dbReference>
<dbReference type="Gene3D" id="3.90.1530.30">
    <property type="match status" value="1"/>
</dbReference>
<feature type="region of interest" description="Disordered" evidence="1">
    <location>
        <begin position="1"/>
        <end position="53"/>
    </location>
</feature>
<proteinExistence type="predicted"/>